<evidence type="ECO:0000256" key="1">
    <source>
        <dbReference type="SAM" id="MobiDB-lite"/>
    </source>
</evidence>
<evidence type="ECO:0000313" key="2">
    <source>
        <dbReference type="EMBL" id="KAK3238661.1"/>
    </source>
</evidence>
<name>A0AAE0BL92_9CHLO</name>
<feature type="region of interest" description="Disordered" evidence="1">
    <location>
        <begin position="1"/>
        <end position="32"/>
    </location>
</feature>
<proteinExistence type="predicted"/>
<sequence>MPKAYKRREMIKSPDSGPAYDSDSPDDNDMTVMTAMPTMTTMPVMAGICHWSWGWPADGLRLLVGESSDEDGADGADDTVYEKGTKIVVCRQVFHQEAPVIVNDKQEHLSVLVLNNSAMMRIDDVDVAPRKKRQKP</sequence>
<protein>
    <submittedName>
        <fullName evidence="2">Uncharacterized protein</fullName>
    </submittedName>
</protein>
<gene>
    <name evidence="2" type="ORF">CYMTET_51340</name>
</gene>
<accession>A0AAE0BL92</accession>
<comment type="caution">
    <text evidence="2">The sequence shown here is derived from an EMBL/GenBank/DDBJ whole genome shotgun (WGS) entry which is preliminary data.</text>
</comment>
<dbReference type="Proteomes" id="UP001190700">
    <property type="component" value="Unassembled WGS sequence"/>
</dbReference>
<organism evidence="2 3">
    <name type="scientific">Cymbomonas tetramitiformis</name>
    <dbReference type="NCBI Taxonomy" id="36881"/>
    <lineage>
        <taxon>Eukaryota</taxon>
        <taxon>Viridiplantae</taxon>
        <taxon>Chlorophyta</taxon>
        <taxon>Pyramimonadophyceae</taxon>
        <taxon>Pyramimonadales</taxon>
        <taxon>Pyramimonadaceae</taxon>
        <taxon>Cymbomonas</taxon>
    </lineage>
</organism>
<dbReference type="AlphaFoldDB" id="A0AAE0BL92"/>
<dbReference type="EMBL" id="LGRX02034149">
    <property type="protein sequence ID" value="KAK3238661.1"/>
    <property type="molecule type" value="Genomic_DNA"/>
</dbReference>
<evidence type="ECO:0000313" key="3">
    <source>
        <dbReference type="Proteomes" id="UP001190700"/>
    </source>
</evidence>
<reference evidence="2 3" key="1">
    <citation type="journal article" date="2015" name="Genome Biol. Evol.">
        <title>Comparative Genomics of a Bacterivorous Green Alga Reveals Evolutionary Causalities and Consequences of Phago-Mixotrophic Mode of Nutrition.</title>
        <authorList>
            <person name="Burns J.A."/>
            <person name="Paasch A."/>
            <person name="Narechania A."/>
            <person name="Kim E."/>
        </authorList>
    </citation>
    <scope>NUCLEOTIDE SEQUENCE [LARGE SCALE GENOMIC DNA]</scope>
    <source>
        <strain evidence="2 3">PLY_AMNH</strain>
    </source>
</reference>
<keyword evidence="3" id="KW-1185">Reference proteome</keyword>